<reference evidence="11 12" key="1">
    <citation type="submission" date="2024-02" db="EMBL/GenBank/DDBJ databases">
        <title>A draft genome for the cacao thread blight pathogen Marasmius crinis-equi.</title>
        <authorList>
            <person name="Cohen S.P."/>
            <person name="Baruah I.K."/>
            <person name="Amoako-Attah I."/>
            <person name="Bukari Y."/>
            <person name="Meinhardt L.W."/>
            <person name="Bailey B.A."/>
        </authorList>
    </citation>
    <scope>NUCLEOTIDE SEQUENCE [LARGE SCALE GENOMIC DNA]</scope>
    <source>
        <strain evidence="11 12">GH-76</strain>
    </source>
</reference>
<keyword evidence="9" id="KW-0624">Polysaccharide degradation</keyword>
<evidence type="ECO:0000256" key="6">
    <source>
        <dbReference type="ARBA" id="ARBA00023001"/>
    </source>
</evidence>
<proteinExistence type="inferred from homology"/>
<dbReference type="Gene3D" id="3.40.50.1700">
    <property type="entry name" value="Glycoside hydrolase family 3 C-terminal domain"/>
    <property type="match status" value="1"/>
</dbReference>
<evidence type="ECO:0000259" key="10">
    <source>
        <dbReference type="SMART" id="SM01217"/>
    </source>
</evidence>
<evidence type="ECO:0000256" key="5">
    <source>
        <dbReference type="ARBA" id="ARBA00022801"/>
    </source>
</evidence>
<comment type="similarity">
    <text evidence="3">Belongs to the glycosyl hydrolase 3 family.</text>
</comment>
<evidence type="ECO:0000256" key="9">
    <source>
        <dbReference type="ARBA" id="ARBA00023326"/>
    </source>
</evidence>
<keyword evidence="12" id="KW-1185">Reference proteome</keyword>
<keyword evidence="7" id="KW-0119">Carbohydrate metabolism</keyword>
<dbReference type="InterPro" id="IPR036881">
    <property type="entry name" value="Glyco_hydro_3_C_sf"/>
</dbReference>
<dbReference type="EMBL" id="JBAHYK010000494">
    <property type="protein sequence ID" value="KAL0573526.1"/>
    <property type="molecule type" value="Genomic_DNA"/>
</dbReference>
<keyword evidence="8" id="KW-0326">Glycosidase</keyword>
<dbReference type="SUPFAM" id="SSF51445">
    <property type="entry name" value="(Trans)glycosidases"/>
    <property type="match status" value="1"/>
</dbReference>
<dbReference type="SMART" id="SM01217">
    <property type="entry name" value="Fn3_like"/>
    <property type="match status" value="1"/>
</dbReference>
<comment type="caution">
    <text evidence="11">The sequence shown here is derived from an EMBL/GenBank/DDBJ whole genome shotgun (WGS) entry which is preliminary data.</text>
</comment>
<evidence type="ECO:0000313" key="11">
    <source>
        <dbReference type="EMBL" id="KAL0573526.1"/>
    </source>
</evidence>
<evidence type="ECO:0000313" key="12">
    <source>
        <dbReference type="Proteomes" id="UP001465976"/>
    </source>
</evidence>
<dbReference type="InterPro" id="IPR050288">
    <property type="entry name" value="Cellulose_deg_GH3"/>
</dbReference>
<evidence type="ECO:0000256" key="7">
    <source>
        <dbReference type="ARBA" id="ARBA00023277"/>
    </source>
</evidence>
<keyword evidence="6" id="KW-0136">Cellulose degradation</keyword>
<dbReference type="InterPro" id="IPR002772">
    <property type="entry name" value="Glyco_hydro_3_C"/>
</dbReference>
<dbReference type="InterPro" id="IPR013783">
    <property type="entry name" value="Ig-like_fold"/>
</dbReference>
<evidence type="ECO:0000256" key="2">
    <source>
        <dbReference type="ARBA" id="ARBA00004987"/>
    </source>
</evidence>
<dbReference type="Pfam" id="PF01915">
    <property type="entry name" value="Glyco_hydro_3_C"/>
    <property type="match status" value="1"/>
</dbReference>
<keyword evidence="5" id="KW-0378">Hydrolase</keyword>
<organism evidence="11 12">
    <name type="scientific">Marasmius crinis-equi</name>
    <dbReference type="NCBI Taxonomy" id="585013"/>
    <lineage>
        <taxon>Eukaryota</taxon>
        <taxon>Fungi</taxon>
        <taxon>Dikarya</taxon>
        <taxon>Basidiomycota</taxon>
        <taxon>Agaricomycotina</taxon>
        <taxon>Agaricomycetes</taxon>
        <taxon>Agaricomycetidae</taxon>
        <taxon>Agaricales</taxon>
        <taxon>Marasmiineae</taxon>
        <taxon>Marasmiaceae</taxon>
        <taxon>Marasmius</taxon>
    </lineage>
</organism>
<dbReference type="Gene3D" id="3.20.20.300">
    <property type="entry name" value="Glycoside hydrolase, family 3, N-terminal domain"/>
    <property type="match status" value="1"/>
</dbReference>
<dbReference type="SUPFAM" id="SSF52279">
    <property type="entry name" value="Beta-D-glucan exohydrolase, C-terminal domain"/>
    <property type="match status" value="1"/>
</dbReference>
<dbReference type="PANTHER" id="PTHR42715:SF2">
    <property type="entry name" value="BETA-GLUCOSIDASE F-RELATED"/>
    <property type="match status" value="1"/>
</dbReference>
<comment type="pathway">
    <text evidence="2">Glycan metabolism; cellulose degradation.</text>
</comment>
<evidence type="ECO:0000256" key="1">
    <source>
        <dbReference type="ARBA" id="ARBA00000448"/>
    </source>
</evidence>
<dbReference type="Gene3D" id="2.60.40.10">
    <property type="entry name" value="Immunoglobulins"/>
    <property type="match status" value="1"/>
</dbReference>
<dbReference type="PRINTS" id="PR00133">
    <property type="entry name" value="GLHYDRLASE3"/>
</dbReference>
<comment type="catalytic activity">
    <reaction evidence="1">
        <text>Hydrolysis of terminal, non-reducing beta-D-glucosyl residues with release of beta-D-glucose.</text>
        <dbReference type="EC" id="3.2.1.21"/>
    </reaction>
</comment>
<feature type="domain" description="Fibronectin type III-like" evidence="10">
    <location>
        <begin position="658"/>
        <end position="727"/>
    </location>
</feature>
<dbReference type="InterPro" id="IPR026891">
    <property type="entry name" value="Fn3-like"/>
</dbReference>
<gene>
    <name evidence="11" type="ORF">V5O48_008431</name>
</gene>
<sequence length="736" mass="78886">MLKAYLLGSWDESISLANQTASLMTLDEKIGMVTGVGQFSSRCVGNIKPPTRSFSVSGLNVTIPPLCMSDGPAGMRLVKNVTGFPSGINVASTFSKRLMRARGVAMAEEFRTKGSHIFLGPAMDIMRNPKMGRGWERRVHFIIFCFGPDPYLSGEAAYESIVGVQSVGVQACAKHLVANNQEHWRYGLSADLDDRTLRELYWWPFMRSIEANVSSVMCAYNRFNQTSSCHDENLLGPNGILIKDGFKGFVMSDWGATHDSAQDNALAGLDMEQPGDFILIGGGVYGNNLKNAVNSGKVPVSRLNEMVTRILAPWFRLGQDQDFPSISFNVQKPDGTGSENIPLNARTDAHTALTREIGAASAVLLKNARVTDNGQPTGTTTRGLPLSESNIKSIAIIGRDAKQLKQDCSGGLNQCNEGTMVIGWGSGSNSLDFVVPPVDAITSFVGSSATITTSLSNDLNAGPKAAAGKDAAIVFANAMSGELGFYFVVEGNMGDRNDLDLWFKGGSLVESVAAVNPNTIVVIHSVGPIPLGWSNHPNITAIIYAGAPGEQTGPSLVDVLWGAVNPSGRLPFSIADSEDAYGTKIVTGLDGFPTIKYTEGLFIDYRYMDQQGIVPRYEFGYGLSYTTFEYSGLSVSSSGGLPVIQFTVKNTGAFDGTEKPQLYLGFPSGAGEPAKVLRGFDEVKLAKGASQQVTFSLSQKEISVWDTPSQSWKRPAGTFAVHVGASIKDIRLTGSF</sequence>
<dbReference type="InterPro" id="IPR001764">
    <property type="entry name" value="Glyco_hydro_3_N"/>
</dbReference>
<dbReference type="PANTHER" id="PTHR42715">
    <property type="entry name" value="BETA-GLUCOSIDASE"/>
    <property type="match status" value="1"/>
</dbReference>
<dbReference type="InterPro" id="IPR036962">
    <property type="entry name" value="Glyco_hydro_3_N_sf"/>
</dbReference>
<dbReference type="Pfam" id="PF00933">
    <property type="entry name" value="Glyco_hydro_3"/>
    <property type="match status" value="1"/>
</dbReference>
<evidence type="ECO:0000256" key="3">
    <source>
        <dbReference type="ARBA" id="ARBA00005336"/>
    </source>
</evidence>
<dbReference type="InterPro" id="IPR017853">
    <property type="entry name" value="GH"/>
</dbReference>
<name>A0ABR3FDY8_9AGAR</name>
<evidence type="ECO:0000256" key="4">
    <source>
        <dbReference type="ARBA" id="ARBA00012744"/>
    </source>
</evidence>
<evidence type="ECO:0000256" key="8">
    <source>
        <dbReference type="ARBA" id="ARBA00023295"/>
    </source>
</evidence>
<accession>A0ABR3FDY8</accession>
<protein>
    <recommendedName>
        <fullName evidence="4">beta-glucosidase</fullName>
        <ecNumber evidence="4">3.2.1.21</ecNumber>
    </recommendedName>
</protein>
<dbReference type="EC" id="3.2.1.21" evidence="4"/>
<dbReference type="Proteomes" id="UP001465976">
    <property type="component" value="Unassembled WGS sequence"/>
</dbReference>
<dbReference type="Pfam" id="PF14310">
    <property type="entry name" value="Fn3-like"/>
    <property type="match status" value="1"/>
</dbReference>